<name>A0A831M1F1_9EURY</name>
<accession>A0A831M1F1</accession>
<reference evidence="1" key="1">
    <citation type="journal article" date="2020" name="mSystems">
        <title>Genome- and Community-Level Interaction Insights into Carbon Utilization and Element Cycling Functions of Hydrothermarchaeota in Hydrothermal Sediment.</title>
        <authorList>
            <person name="Zhou Z."/>
            <person name="Liu Y."/>
            <person name="Xu W."/>
            <person name="Pan J."/>
            <person name="Luo Z.H."/>
            <person name="Li M."/>
        </authorList>
    </citation>
    <scope>NUCLEOTIDE SEQUENCE</scope>
    <source>
        <strain evidence="1">SpSt-1183</strain>
    </source>
</reference>
<sequence length="117" mass="12225">MTGTRGEPVGRLTSTPEGGLAMVIDGRDYVMAAAEVKRLMEGEGSGTFLAVVPARRQGWATRCIPGGHAKQNLFGGNVTFYTSSCICDLPGERLADVIAGITPTATLHLIIAGRHVG</sequence>
<gene>
    <name evidence="1" type="ORF">ENN52_03090</name>
</gene>
<proteinExistence type="predicted"/>
<comment type="caution">
    <text evidence="1">The sequence shown here is derived from an EMBL/GenBank/DDBJ whole genome shotgun (WGS) entry which is preliminary data.</text>
</comment>
<dbReference type="EMBL" id="DSBY01000130">
    <property type="protein sequence ID" value="HDS63113.1"/>
    <property type="molecule type" value="Genomic_DNA"/>
</dbReference>
<dbReference type="AlphaFoldDB" id="A0A831M1F1"/>
<evidence type="ECO:0000313" key="1">
    <source>
        <dbReference type="EMBL" id="HDS63113.1"/>
    </source>
</evidence>
<organism evidence="1">
    <name type="scientific">Methanofollis liminatans</name>
    <dbReference type="NCBI Taxonomy" id="2201"/>
    <lineage>
        <taxon>Archaea</taxon>
        <taxon>Methanobacteriati</taxon>
        <taxon>Methanobacteriota</taxon>
        <taxon>Stenosarchaea group</taxon>
        <taxon>Methanomicrobia</taxon>
        <taxon>Methanomicrobiales</taxon>
        <taxon>Methanomicrobiaceae</taxon>
        <taxon>Methanofollis</taxon>
    </lineage>
</organism>
<protein>
    <submittedName>
        <fullName evidence="1">Uncharacterized protein</fullName>
    </submittedName>
</protein>
<dbReference type="Proteomes" id="UP000885648">
    <property type="component" value="Unassembled WGS sequence"/>
</dbReference>